<evidence type="ECO:0000259" key="1">
    <source>
        <dbReference type="PROSITE" id="PS50097"/>
    </source>
</evidence>
<proteinExistence type="predicted"/>
<dbReference type="SUPFAM" id="SSF54695">
    <property type="entry name" value="POZ domain"/>
    <property type="match status" value="1"/>
</dbReference>
<dbReference type="AlphaFoldDB" id="A0AAV5WFF2"/>
<gene>
    <name evidence="2" type="ORF">PFISCL1PPCAC_21029</name>
</gene>
<dbReference type="PANTHER" id="PTHR47022:SF1">
    <property type="entry name" value="BTB AND MATH DOMAIN-CONTAINING PROTEIN 36-RELATED"/>
    <property type="match status" value="1"/>
</dbReference>
<protein>
    <recommendedName>
        <fullName evidence="1">BTB domain-containing protein</fullName>
    </recommendedName>
</protein>
<dbReference type="Proteomes" id="UP001432322">
    <property type="component" value="Unassembled WGS sequence"/>
</dbReference>
<dbReference type="PROSITE" id="PS50097">
    <property type="entry name" value="BTB"/>
    <property type="match status" value="1"/>
</dbReference>
<name>A0AAV5WFF2_9BILA</name>
<dbReference type="InterPro" id="IPR000210">
    <property type="entry name" value="BTB/POZ_dom"/>
</dbReference>
<organism evidence="2 3">
    <name type="scientific">Pristionchus fissidentatus</name>
    <dbReference type="NCBI Taxonomy" id="1538716"/>
    <lineage>
        <taxon>Eukaryota</taxon>
        <taxon>Metazoa</taxon>
        <taxon>Ecdysozoa</taxon>
        <taxon>Nematoda</taxon>
        <taxon>Chromadorea</taxon>
        <taxon>Rhabditida</taxon>
        <taxon>Rhabditina</taxon>
        <taxon>Diplogasteromorpha</taxon>
        <taxon>Diplogasteroidea</taxon>
        <taxon>Neodiplogasteridae</taxon>
        <taxon>Pristionchus</taxon>
    </lineage>
</organism>
<dbReference type="CDD" id="cd18186">
    <property type="entry name" value="BTB_POZ_ZBTB_KLHL-like"/>
    <property type="match status" value="1"/>
</dbReference>
<sequence length="291" mass="33319">MHWRVTAPWTGEPISPTTQIGGIDWRMRLTWPHNDDGSGHSLKIQLETTSELTSDFALDAHLDLLTPCMARKEVFAVFGAEQRSVDIPHLSTYAEIAGNYHVFGSLSIQAKLFISPIRNDKNLTDFSSPVDNLTDCVLRIGDQRIHVSRQVLALHSPVFEAMFFGEFKETNQAEIELKDIVYEEFIDLLHFIYPDRLEIKENNYEHILKLADRFEVKSAVAEVEQFARRCKRLDNGKLADKYRLQAIKDRCIAAFRTPAEIAALKTKIEYRDLTDATKLAVVERQVQLMGR</sequence>
<comment type="caution">
    <text evidence="2">The sequence shown here is derived from an EMBL/GenBank/DDBJ whole genome shotgun (WGS) entry which is preliminary data.</text>
</comment>
<dbReference type="Gene3D" id="3.30.710.10">
    <property type="entry name" value="Potassium Channel Kv1.1, Chain A"/>
    <property type="match status" value="1"/>
</dbReference>
<evidence type="ECO:0000313" key="3">
    <source>
        <dbReference type="Proteomes" id="UP001432322"/>
    </source>
</evidence>
<reference evidence="2" key="1">
    <citation type="submission" date="2023-10" db="EMBL/GenBank/DDBJ databases">
        <title>Genome assembly of Pristionchus species.</title>
        <authorList>
            <person name="Yoshida K."/>
            <person name="Sommer R.J."/>
        </authorList>
    </citation>
    <scope>NUCLEOTIDE SEQUENCE</scope>
    <source>
        <strain evidence="2">RS5133</strain>
    </source>
</reference>
<dbReference type="Pfam" id="PF00651">
    <property type="entry name" value="BTB"/>
    <property type="match status" value="1"/>
</dbReference>
<dbReference type="EMBL" id="BTSY01000005">
    <property type="protein sequence ID" value="GMT29732.1"/>
    <property type="molecule type" value="Genomic_DNA"/>
</dbReference>
<dbReference type="SMART" id="SM00225">
    <property type="entry name" value="BTB"/>
    <property type="match status" value="1"/>
</dbReference>
<dbReference type="PANTHER" id="PTHR47022">
    <property type="entry name" value="BTB AND MATH DOMAIN-CONTAINING PROTEIN 36-RELATED"/>
    <property type="match status" value="1"/>
</dbReference>
<evidence type="ECO:0000313" key="2">
    <source>
        <dbReference type="EMBL" id="GMT29732.1"/>
    </source>
</evidence>
<dbReference type="InterPro" id="IPR011333">
    <property type="entry name" value="SKP1/BTB/POZ_sf"/>
</dbReference>
<keyword evidence="3" id="KW-1185">Reference proteome</keyword>
<feature type="domain" description="BTB" evidence="1">
    <location>
        <begin position="134"/>
        <end position="201"/>
    </location>
</feature>
<accession>A0AAV5WFF2</accession>